<dbReference type="AlphaFoldDB" id="A0A9D1DNT1"/>
<organism evidence="1 2">
    <name type="scientific">Candidatus Gallacutalibacter pullicola</name>
    <dbReference type="NCBI Taxonomy" id="2840830"/>
    <lineage>
        <taxon>Bacteria</taxon>
        <taxon>Bacillati</taxon>
        <taxon>Bacillota</taxon>
        <taxon>Clostridia</taxon>
        <taxon>Eubacteriales</taxon>
        <taxon>Candidatus Gallacutalibacter</taxon>
    </lineage>
</organism>
<gene>
    <name evidence="1" type="ORF">IAA54_00810</name>
</gene>
<comment type="caution">
    <text evidence="1">The sequence shown here is derived from an EMBL/GenBank/DDBJ whole genome shotgun (WGS) entry which is preliminary data.</text>
</comment>
<name>A0A9D1DNT1_9FIRM</name>
<protein>
    <submittedName>
        <fullName evidence="1">FeoB-associated Cys-rich membrane protein</fullName>
    </submittedName>
</protein>
<evidence type="ECO:0000313" key="2">
    <source>
        <dbReference type="Proteomes" id="UP000886785"/>
    </source>
</evidence>
<dbReference type="EMBL" id="DVHF01000010">
    <property type="protein sequence ID" value="HIR56188.1"/>
    <property type="molecule type" value="Genomic_DNA"/>
</dbReference>
<reference evidence="1" key="2">
    <citation type="journal article" date="2021" name="PeerJ">
        <title>Extensive microbial diversity within the chicken gut microbiome revealed by metagenomics and culture.</title>
        <authorList>
            <person name="Gilroy R."/>
            <person name="Ravi A."/>
            <person name="Getino M."/>
            <person name="Pursley I."/>
            <person name="Horton D.L."/>
            <person name="Alikhan N.F."/>
            <person name="Baker D."/>
            <person name="Gharbi K."/>
            <person name="Hall N."/>
            <person name="Watson M."/>
            <person name="Adriaenssens E.M."/>
            <person name="Foster-Nyarko E."/>
            <person name="Jarju S."/>
            <person name="Secka A."/>
            <person name="Antonio M."/>
            <person name="Oren A."/>
            <person name="Chaudhuri R.R."/>
            <person name="La Ragione R."/>
            <person name="Hildebrand F."/>
            <person name="Pallen M.J."/>
        </authorList>
    </citation>
    <scope>NUCLEOTIDE SEQUENCE</scope>
    <source>
        <strain evidence="1">ChiSjej1B19-7085</strain>
    </source>
</reference>
<proteinExistence type="predicted"/>
<reference evidence="1" key="1">
    <citation type="submission" date="2020-10" db="EMBL/GenBank/DDBJ databases">
        <authorList>
            <person name="Gilroy R."/>
        </authorList>
    </citation>
    <scope>NUCLEOTIDE SEQUENCE</scope>
    <source>
        <strain evidence="1">ChiSjej1B19-7085</strain>
    </source>
</reference>
<sequence length="57" mass="5889">MATWIVGLILLVIVLLVCRYVRAKAKTGGCSGCGGGCSACGGSCQHTHRPDTRRPSA</sequence>
<dbReference type="Proteomes" id="UP000886785">
    <property type="component" value="Unassembled WGS sequence"/>
</dbReference>
<accession>A0A9D1DNT1</accession>
<dbReference type="Pfam" id="PF12669">
    <property type="entry name" value="FeoB_associated"/>
    <property type="match status" value="1"/>
</dbReference>
<evidence type="ECO:0000313" key="1">
    <source>
        <dbReference type="EMBL" id="HIR56188.1"/>
    </source>
</evidence>